<feature type="transmembrane region" description="Helical" evidence="1">
    <location>
        <begin position="29"/>
        <end position="49"/>
    </location>
</feature>
<keyword evidence="1" id="KW-1133">Transmembrane helix</keyword>
<dbReference type="EnsemblMetazoa" id="tetur21g01140.1">
    <property type="protein sequence ID" value="tetur21g01140.1"/>
    <property type="gene ID" value="tetur21g01140"/>
</dbReference>
<name>T1KTV4_TETUR</name>
<accession>T1KTV4</accession>
<evidence type="ECO:0000256" key="2">
    <source>
        <dbReference type="SAM" id="SignalP"/>
    </source>
</evidence>
<dbReference type="HOGENOM" id="CLU_875296_0_0_1"/>
<dbReference type="AlphaFoldDB" id="T1KTV4"/>
<evidence type="ECO:0000313" key="4">
    <source>
        <dbReference type="Proteomes" id="UP000015104"/>
    </source>
</evidence>
<evidence type="ECO:0000313" key="3">
    <source>
        <dbReference type="EnsemblMetazoa" id="tetur21g01140.1"/>
    </source>
</evidence>
<reference evidence="4" key="1">
    <citation type="submission" date="2011-08" db="EMBL/GenBank/DDBJ databases">
        <authorList>
            <person name="Rombauts S."/>
        </authorList>
    </citation>
    <scope>NUCLEOTIDE SEQUENCE</scope>
    <source>
        <strain evidence="4">London</strain>
    </source>
</reference>
<sequence>MMNKLFTISFLFLYLICEATLGNSVVLASILYAFIVFIVICITIAILMSTKQRNDNSQKNYNTNYRQPQLVNALGSIQNCESIASNLHSELNAFKGKAMNESEAMFIEILNKTYLACDWMSQQVHSYFSTIDELENRTTNEIIERNNMTSALHELKSGLNEHYSQFKSECTLKDQKIMLQRYNRTLAKIDYLFYAIDYCYNNKIKGLIRARSSLKHVLEAINNLISTHSNWLASVMKDWKTGEFDICYSEPGLNKTETMTKVLNEKLVDYKMTYKQWQHYFLQEMSFLDWSHCRGFLAQLDQIKQDVDSVKREITQSC</sequence>
<dbReference type="EMBL" id="CAEY01000546">
    <property type="status" value="NOT_ANNOTATED_CDS"/>
    <property type="molecule type" value="Genomic_DNA"/>
</dbReference>
<protein>
    <submittedName>
        <fullName evidence="3">Uncharacterized protein</fullName>
    </submittedName>
</protein>
<keyword evidence="1" id="KW-0472">Membrane</keyword>
<evidence type="ECO:0000256" key="1">
    <source>
        <dbReference type="SAM" id="Phobius"/>
    </source>
</evidence>
<keyword evidence="1" id="KW-0812">Transmembrane</keyword>
<dbReference type="KEGG" id="tut:107367143"/>
<proteinExistence type="predicted"/>
<feature type="chain" id="PRO_5004581799" evidence="2">
    <location>
        <begin position="23"/>
        <end position="318"/>
    </location>
</feature>
<feature type="signal peptide" evidence="2">
    <location>
        <begin position="1"/>
        <end position="22"/>
    </location>
</feature>
<keyword evidence="2" id="KW-0732">Signal</keyword>
<organism evidence="3 4">
    <name type="scientific">Tetranychus urticae</name>
    <name type="common">Two-spotted spider mite</name>
    <dbReference type="NCBI Taxonomy" id="32264"/>
    <lineage>
        <taxon>Eukaryota</taxon>
        <taxon>Metazoa</taxon>
        <taxon>Ecdysozoa</taxon>
        <taxon>Arthropoda</taxon>
        <taxon>Chelicerata</taxon>
        <taxon>Arachnida</taxon>
        <taxon>Acari</taxon>
        <taxon>Acariformes</taxon>
        <taxon>Trombidiformes</taxon>
        <taxon>Prostigmata</taxon>
        <taxon>Eleutherengona</taxon>
        <taxon>Raphignathae</taxon>
        <taxon>Tetranychoidea</taxon>
        <taxon>Tetranychidae</taxon>
        <taxon>Tetranychus</taxon>
    </lineage>
</organism>
<gene>
    <name evidence="3" type="primary">107367143</name>
</gene>
<reference evidence="3" key="2">
    <citation type="submission" date="2015-06" db="UniProtKB">
        <authorList>
            <consortium name="EnsemblMetazoa"/>
        </authorList>
    </citation>
    <scope>IDENTIFICATION</scope>
</reference>
<dbReference type="Proteomes" id="UP000015104">
    <property type="component" value="Unassembled WGS sequence"/>
</dbReference>
<keyword evidence="4" id="KW-1185">Reference proteome</keyword>